<evidence type="ECO:0000256" key="1">
    <source>
        <dbReference type="ARBA" id="ARBA00023002"/>
    </source>
</evidence>
<keyword evidence="5" id="KW-1185">Reference proteome</keyword>
<dbReference type="PANTHER" id="PTHR10696">
    <property type="entry name" value="GAMMA-BUTYROBETAINE HYDROXYLASE-RELATED"/>
    <property type="match status" value="1"/>
</dbReference>
<comment type="caution">
    <text evidence="4">The sequence shown here is derived from an EMBL/GenBank/DDBJ whole genome shotgun (WGS) entry which is preliminary data.</text>
</comment>
<keyword evidence="1" id="KW-0560">Oxidoreductase</keyword>
<reference evidence="4 5" key="1">
    <citation type="journal article" date="2018" name="Evol. Lett.">
        <title>Horizontal gene cluster transfer increased hallucinogenic mushroom diversity.</title>
        <authorList>
            <person name="Reynolds H.T."/>
            <person name="Vijayakumar V."/>
            <person name="Gluck-Thaler E."/>
            <person name="Korotkin H.B."/>
            <person name="Matheny P.B."/>
            <person name="Slot J.C."/>
        </authorList>
    </citation>
    <scope>NUCLEOTIDE SEQUENCE [LARGE SCALE GENOMIC DNA]</scope>
    <source>
        <strain evidence="4 5">SRW20</strain>
    </source>
</reference>
<dbReference type="Proteomes" id="UP000284706">
    <property type="component" value="Unassembled WGS sequence"/>
</dbReference>
<dbReference type="InterPro" id="IPR042098">
    <property type="entry name" value="TauD-like_sf"/>
</dbReference>
<dbReference type="Gene3D" id="3.60.130.10">
    <property type="entry name" value="Clavaminate synthase-like"/>
    <property type="match status" value="1"/>
</dbReference>
<feature type="region of interest" description="Disordered" evidence="2">
    <location>
        <begin position="1"/>
        <end position="28"/>
    </location>
</feature>
<evidence type="ECO:0000313" key="4">
    <source>
        <dbReference type="EMBL" id="PPQ74411.1"/>
    </source>
</evidence>
<organism evidence="4 5">
    <name type="scientific">Gymnopilus dilepis</name>
    <dbReference type="NCBI Taxonomy" id="231916"/>
    <lineage>
        <taxon>Eukaryota</taxon>
        <taxon>Fungi</taxon>
        <taxon>Dikarya</taxon>
        <taxon>Basidiomycota</taxon>
        <taxon>Agaricomycotina</taxon>
        <taxon>Agaricomycetes</taxon>
        <taxon>Agaricomycetidae</taxon>
        <taxon>Agaricales</taxon>
        <taxon>Agaricineae</taxon>
        <taxon>Hymenogastraceae</taxon>
        <taxon>Gymnopilus</taxon>
    </lineage>
</organism>
<evidence type="ECO:0000256" key="2">
    <source>
        <dbReference type="SAM" id="MobiDB-lite"/>
    </source>
</evidence>
<dbReference type="OrthoDB" id="272271at2759"/>
<dbReference type="EMBL" id="NHYE01005342">
    <property type="protein sequence ID" value="PPQ74411.1"/>
    <property type="molecule type" value="Genomic_DNA"/>
</dbReference>
<dbReference type="InterPro" id="IPR050411">
    <property type="entry name" value="AlphaKG_dependent_hydroxylases"/>
</dbReference>
<dbReference type="InParanoid" id="A0A409W794"/>
<dbReference type="AlphaFoldDB" id="A0A409W794"/>
<sequence>MSTVTTTLTGTAEESPQSIVSPRPKQPDIQYHPSYENFIQRRSRRLAENPKLAEVPLPDGFPQEVSGPIVWEGKDWKSEGQWVYKLSGDELKEIDDALEHFKSMSDVVVIVLTSWSFSDACPVPSQGLNIWMGHVGKDNFPLPTLSPRLHGLAEELYSGRGFFVLRTIPIDKYSRADLATIYAGISSHVGSARGKQDGTGAVLAHIKDLTVSHASEKGGIGNSAYTTDKQVFHTDVGDLIALMALEVAEEGGTSRISSAGRVYNALAATRPDLVRTLAEPWPLDSFGGDPGYTTRPLLYYEDGHIIIQYSRRHFTGYGNQTRSPNIPPITEAQAEALDAIHFLAEEYSLALNFQKGDIQYINSLGLLHARDAFRDSEQHTRHLIRLWLRNDELAWKTPKPLQPIWQRLYSVGPEEQRFPLEPEIRRKASGMTK</sequence>
<dbReference type="PANTHER" id="PTHR10696:SF54">
    <property type="entry name" value="FAMILY OXIDOREDUCTASE, PUTATIVE (AFU_ORTHOLOGUE AFUA_4G13850)-RELATED"/>
    <property type="match status" value="1"/>
</dbReference>
<dbReference type="SUPFAM" id="SSF51197">
    <property type="entry name" value="Clavaminate synthase-like"/>
    <property type="match status" value="1"/>
</dbReference>
<accession>A0A409W794</accession>
<dbReference type="GO" id="GO:0016491">
    <property type="term" value="F:oxidoreductase activity"/>
    <property type="evidence" value="ECO:0007669"/>
    <property type="project" value="UniProtKB-KW"/>
</dbReference>
<evidence type="ECO:0000259" key="3">
    <source>
        <dbReference type="Pfam" id="PF02668"/>
    </source>
</evidence>
<dbReference type="Pfam" id="PF02668">
    <property type="entry name" value="TauD"/>
    <property type="match status" value="1"/>
</dbReference>
<feature type="domain" description="TauD/TfdA-like" evidence="3">
    <location>
        <begin position="134"/>
        <end position="387"/>
    </location>
</feature>
<feature type="compositionally biased region" description="Low complexity" evidence="2">
    <location>
        <begin position="1"/>
        <end position="11"/>
    </location>
</feature>
<protein>
    <recommendedName>
        <fullName evidence="3">TauD/TfdA-like domain-containing protein</fullName>
    </recommendedName>
</protein>
<dbReference type="InterPro" id="IPR003819">
    <property type="entry name" value="TauD/TfdA-like"/>
</dbReference>
<name>A0A409W794_9AGAR</name>
<gene>
    <name evidence="4" type="ORF">CVT26_001432</name>
</gene>
<dbReference type="STRING" id="231916.A0A409W794"/>
<evidence type="ECO:0000313" key="5">
    <source>
        <dbReference type="Proteomes" id="UP000284706"/>
    </source>
</evidence>
<proteinExistence type="predicted"/>